<evidence type="ECO:0000256" key="1">
    <source>
        <dbReference type="SAM" id="MobiDB-lite"/>
    </source>
</evidence>
<gene>
    <name evidence="2" type="ORF">LIER_30897</name>
</gene>
<feature type="region of interest" description="Disordered" evidence="1">
    <location>
        <begin position="43"/>
        <end position="75"/>
    </location>
</feature>
<accession>A0AAV3RP78</accession>
<keyword evidence="3" id="KW-1185">Reference proteome</keyword>
<protein>
    <submittedName>
        <fullName evidence="2">Uncharacterized protein</fullName>
    </submittedName>
</protein>
<dbReference type="Proteomes" id="UP001454036">
    <property type="component" value="Unassembled WGS sequence"/>
</dbReference>
<feature type="region of interest" description="Disordered" evidence="1">
    <location>
        <begin position="1"/>
        <end position="23"/>
    </location>
</feature>
<dbReference type="EMBL" id="BAABME010011263">
    <property type="protein sequence ID" value="GAA0183498.1"/>
    <property type="molecule type" value="Genomic_DNA"/>
</dbReference>
<reference evidence="2 3" key="1">
    <citation type="submission" date="2024-01" db="EMBL/GenBank/DDBJ databases">
        <title>The complete chloroplast genome sequence of Lithospermum erythrorhizon: insights into the phylogenetic relationship among Boraginaceae species and the maternal lineages of purple gromwells.</title>
        <authorList>
            <person name="Okada T."/>
            <person name="Watanabe K."/>
        </authorList>
    </citation>
    <scope>NUCLEOTIDE SEQUENCE [LARGE SCALE GENOMIC DNA]</scope>
</reference>
<evidence type="ECO:0000313" key="2">
    <source>
        <dbReference type="EMBL" id="GAA0183498.1"/>
    </source>
</evidence>
<proteinExistence type="predicted"/>
<organism evidence="2 3">
    <name type="scientific">Lithospermum erythrorhizon</name>
    <name type="common">Purple gromwell</name>
    <name type="synonym">Lithospermum officinale var. erythrorhizon</name>
    <dbReference type="NCBI Taxonomy" id="34254"/>
    <lineage>
        <taxon>Eukaryota</taxon>
        <taxon>Viridiplantae</taxon>
        <taxon>Streptophyta</taxon>
        <taxon>Embryophyta</taxon>
        <taxon>Tracheophyta</taxon>
        <taxon>Spermatophyta</taxon>
        <taxon>Magnoliopsida</taxon>
        <taxon>eudicotyledons</taxon>
        <taxon>Gunneridae</taxon>
        <taxon>Pentapetalae</taxon>
        <taxon>asterids</taxon>
        <taxon>lamiids</taxon>
        <taxon>Boraginales</taxon>
        <taxon>Boraginaceae</taxon>
        <taxon>Boraginoideae</taxon>
        <taxon>Lithospermeae</taxon>
        <taxon>Lithospermum</taxon>
    </lineage>
</organism>
<sequence>MSDNSSSRSEGRGYNSDVGSYSTPQVSSSFAALADGWSSEPLQATPLATKAPSSQPQVLAALSSRRPPQSKVVRADVDRCCSDLSERELVSLRTLLLELRDIRSHKMPVQQF</sequence>
<name>A0AAV3RP78_LITER</name>
<evidence type="ECO:0000313" key="3">
    <source>
        <dbReference type="Proteomes" id="UP001454036"/>
    </source>
</evidence>
<dbReference type="AlphaFoldDB" id="A0AAV3RP78"/>
<comment type="caution">
    <text evidence="2">The sequence shown here is derived from an EMBL/GenBank/DDBJ whole genome shotgun (WGS) entry which is preliminary data.</text>
</comment>